<feature type="domain" description="F-box" evidence="1">
    <location>
        <begin position="44"/>
        <end position="88"/>
    </location>
</feature>
<dbReference type="EMBL" id="NCKU01001143">
    <property type="protein sequence ID" value="RWS12978.1"/>
    <property type="molecule type" value="Genomic_DNA"/>
</dbReference>
<keyword evidence="6" id="KW-1185">Reference proteome</keyword>
<dbReference type="EMBL" id="NCKU01000925">
    <property type="protein sequence ID" value="RWS13661.1"/>
    <property type="molecule type" value="Genomic_DNA"/>
</dbReference>
<dbReference type="InterPro" id="IPR032675">
    <property type="entry name" value="LRR_dom_sf"/>
</dbReference>
<reference evidence="4" key="2">
    <citation type="submission" date="2018-11" db="EMBL/GenBank/DDBJ databases">
        <title>Trombidioid mite genomics.</title>
        <authorList>
            <person name="Dong X."/>
        </authorList>
    </citation>
    <scope>NUCLEOTIDE SEQUENCE</scope>
    <source>
        <strain evidence="4">UoL-WK</strain>
    </source>
</reference>
<evidence type="ECO:0000313" key="3">
    <source>
        <dbReference type="EMBL" id="RWS12987.1"/>
    </source>
</evidence>
<protein>
    <recommendedName>
        <fullName evidence="1">F-box domain-containing protein</fullName>
    </recommendedName>
</protein>
<dbReference type="SUPFAM" id="SSF81383">
    <property type="entry name" value="F-box domain"/>
    <property type="match status" value="1"/>
</dbReference>
<proteinExistence type="predicted"/>
<reference evidence="4 6" key="1">
    <citation type="journal article" date="2018" name="Gigascience">
        <title>Genomes of trombidid mites reveal novel predicted allergens and laterally-transferred genes associated with secondary metabolism.</title>
        <authorList>
            <person name="Dong X."/>
            <person name="Chaisiri K."/>
            <person name="Xia D."/>
            <person name="Armstrong S.D."/>
            <person name="Fang Y."/>
            <person name="Donnelly M.J."/>
            <person name="Kadowaki T."/>
            <person name="McGarry J.W."/>
            <person name="Darby A.C."/>
            <person name="Makepeace B.L."/>
        </authorList>
    </citation>
    <scope>NUCLEOTIDE SEQUENCE [LARGE SCALE GENOMIC DNA]</scope>
    <source>
        <strain evidence="4">UoL-WK</strain>
    </source>
</reference>
<dbReference type="SUPFAM" id="SSF52047">
    <property type="entry name" value="RNI-like"/>
    <property type="match status" value="1"/>
</dbReference>
<name>A0A3S3PEK3_9ACAR</name>
<dbReference type="EMBL" id="NCKU01000768">
    <property type="protein sequence ID" value="RWS14243.1"/>
    <property type="molecule type" value="Genomic_DNA"/>
</dbReference>
<evidence type="ECO:0000313" key="5">
    <source>
        <dbReference type="EMBL" id="RWS14243.1"/>
    </source>
</evidence>
<evidence type="ECO:0000313" key="4">
    <source>
        <dbReference type="EMBL" id="RWS13661.1"/>
    </source>
</evidence>
<evidence type="ECO:0000313" key="6">
    <source>
        <dbReference type="Proteomes" id="UP000285301"/>
    </source>
</evidence>
<evidence type="ECO:0000313" key="2">
    <source>
        <dbReference type="EMBL" id="RWS12978.1"/>
    </source>
</evidence>
<dbReference type="Gene3D" id="3.80.10.10">
    <property type="entry name" value="Ribonuclease Inhibitor"/>
    <property type="match status" value="1"/>
</dbReference>
<dbReference type="AlphaFoldDB" id="A0A3S3PEK3"/>
<dbReference type="EMBL" id="NCKU01001142">
    <property type="protein sequence ID" value="RWS12987.1"/>
    <property type="molecule type" value="Genomic_DNA"/>
</dbReference>
<sequence>MDELSRSEQLRSLNNEEKFCENESSSDADSDSSECLAQGIESKSDHLSTLNDHLFAEIFAYLSEKDLLSLRLVSKAIKNQSEKAMRKAKKCIKIEICERCEIIEFISKFYSNVKAIDYWHLDDCNLNRILSILKRNLRIIENLKFRSNFSEYRLMIVSKTFTDLKNLEIHNGNQIRFMSSILTAMLNLPNPSLASKRAQLLLPIGEQAYETFASLHYLNGIHLYDLDINADEFRLLMKAKGSDLKQLKFHSKNVDASSYLQEIFNHCVHLRELSFNFILGIIANVKLVNIASMTDLSFQCANCALNPNSETIENVQNLTCSFAQSTDGEIAMFVSRFPNIKFLCLELQANISSLTRKVISSLTRLKKLQISRSKVEEDISNAIEIVKAARRCVHFKLNANMRAEVEIIIKAFGRIAKERRNEMIDVTINGMRACVINSPANLKLNFR</sequence>
<dbReference type="InterPro" id="IPR036047">
    <property type="entry name" value="F-box-like_dom_sf"/>
</dbReference>
<accession>A0A3S3PEK3</accession>
<dbReference type="OrthoDB" id="5783533at2759"/>
<dbReference type="PROSITE" id="PS50181">
    <property type="entry name" value="FBOX"/>
    <property type="match status" value="1"/>
</dbReference>
<evidence type="ECO:0000259" key="1">
    <source>
        <dbReference type="PROSITE" id="PS50181"/>
    </source>
</evidence>
<dbReference type="InterPro" id="IPR001810">
    <property type="entry name" value="F-box_dom"/>
</dbReference>
<gene>
    <name evidence="5" type="ORF">B4U79_18959</name>
    <name evidence="4" type="ORF">B4U79_18963</name>
    <name evidence="3" type="ORF">B4U79_18977</name>
    <name evidence="2" type="ORF">B4U79_18978</name>
</gene>
<comment type="caution">
    <text evidence="4">The sequence shown here is derived from an EMBL/GenBank/DDBJ whole genome shotgun (WGS) entry which is preliminary data.</text>
</comment>
<dbReference type="Pfam" id="PF00646">
    <property type="entry name" value="F-box"/>
    <property type="match status" value="1"/>
</dbReference>
<dbReference type="Proteomes" id="UP000285301">
    <property type="component" value="Unassembled WGS sequence"/>
</dbReference>
<organism evidence="4 6">
    <name type="scientific">Dinothrombium tinctorium</name>
    <dbReference type="NCBI Taxonomy" id="1965070"/>
    <lineage>
        <taxon>Eukaryota</taxon>
        <taxon>Metazoa</taxon>
        <taxon>Ecdysozoa</taxon>
        <taxon>Arthropoda</taxon>
        <taxon>Chelicerata</taxon>
        <taxon>Arachnida</taxon>
        <taxon>Acari</taxon>
        <taxon>Acariformes</taxon>
        <taxon>Trombidiformes</taxon>
        <taxon>Prostigmata</taxon>
        <taxon>Anystina</taxon>
        <taxon>Parasitengona</taxon>
        <taxon>Trombidioidea</taxon>
        <taxon>Trombidiidae</taxon>
        <taxon>Dinothrombium</taxon>
    </lineage>
</organism>